<dbReference type="SUPFAM" id="SSF55729">
    <property type="entry name" value="Acyl-CoA N-acyltransferases (Nat)"/>
    <property type="match status" value="1"/>
</dbReference>
<feature type="domain" description="N-acetyltransferase" evidence="5">
    <location>
        <begin position="16"/>
        <end position="165"/>
    </location>
</feature>
<evidence type="ECO:0000256" key="3">
    <source>
        <dbReference type="ARBA" id="ARBA00038502"/>
    </source>
</evidence>
<dbReference type="Pfam" id="PF13302">
    <property type="entry name" value="Acetyltransf_3"/>
    <property type="match status" value="1"/>
</dbReference>
<protein>
    <submittedName>
        <fullName evidence="6">GNAT family N-acetyltransferase</fullName>
    </submittedName>
</protein>
<dbReference type="RefSeq" id="WP_343998424.1">
    <property type="nucleotide sequence ID" value="NZ_BAAAGU010000010.1"/>
</dbReference>
<comment type="similarity">
    <text evidence="3">Belongs to the acetyltransferase family. RimJ subfamily.</text>
</comment>
<dbReference type="PANTHER" id="PTHR43792">
    <property type="entry name" value="GNAT FAMILY, PUTATIVE (AFU_ORTHOLOGUE AFUA_3G00765)-RELATED-RELATED"/>
    <property type="match status" value="1"/>
</dbReference>
<dbReference type="EMBL" id="BAAAGU010000010">
    <property type="protein sequence ID" value="GAA0638098.1"/>
    <property type="molecule type" value="Genomic_DNA"/>
</dbReference>
<dbReference type="Gene3D" id="3.40.630.30">
    <property type="match status" value="1"/>
</dbReference>
<sequence>MVTLERLRADHAGALLDFEHANRAYFARTVPDRGDAFFTPSGFAERLASLLAEQRDGICHFHVILDDEGRLAGRINLMDVADGRAGLGYRVAESAAGRGVATAAVAGICRLAATAYRLTALTAVTTLDNRASRKVLTRNGFTRTGDTLVGGRPGTAHLRHLGHLPPHAPHTSTPS</sequence>
<evidence type="ECO:0000313" key="6">
    <source>
        <dbReference type="EMBL" id="GAA0638098.1"/>
    </source>
</evidence>
<proteinExistence type="inferred from homology"/>
<organism evidence="6 7">
    <name type="scientific">Streptomyces thermocarboxydovorans</name>
    <dbReference type="NCBI Taxonomy" id="59298"/>
    <lineage>
        <taxon>Bacteria</taxon>
        <taxon>Bacillati</taxon>
        <taxon>Actinomycetota</taxon>
        <taxon>Actinomycetes</taxon>
        <taxon>Kitasatosporales</taxon>
        <taxon>Streptomycetaceae</taxon>
        <taxon>Streptomyces</taxon>
    </lineage>
</organism>
<dbReference type="InterPro" id="IPR051531">
    <property type="entry name" value="N-acetyltransferase"/>
</dbReference>
<evidence type="ECO:0000256" key="4">
    <source>
        <dbReference type="SAM" id="MobiDB-lite"/>
    </source>
</evidence>
<gene>
    <name evidence="6" type="ORF">GCM10009535_13210</name>
</gene>
<keyword evidence="2" id="KW-0012">Acyltransferase</keyword>
<evidence type="ECO:0000313" key="7">
    <source>
        <dbReference type="Proteomes" id="UP001500724"/>
    </source>
</evidence>
<dbReference type="PANTHER" id="PTHR43792:SF8">
    <property type="entry name" value="[RIBOSOMAL PROTEIN US5]-ALANINE N-ACETYLTRANSFERASE"/>
    <property type="match status" value="1"/>
</dbReference>
<name>A0ABN1HCI6_9ACTN</name>
<reference evidence="6 7" key="1">
    <citation type="journal article" date="2019" name="Int. J. Syst. Evol. Microbiol.">
        <title>The Global Catalogue of Microorganisms (GCM) 10K type strain sequencing project: providing services to taxonomists for standard genome sequencing and annotation.</title>
        <authorList>
            <consortium name="The Broad Institute Genomics Platform"/>
            <consortium name="The Broad Institute Genome Sequencing Center for Infectious Disease"/>
            <person name="Wu L."/>
            <person name="Ma J."/>
        </authorList>
    </citation>
    <scope>NUCLEOTIDE SEQUENCE [LARGE SCALE GENOMIC DNA]</scope>
    <source>
        <strain evidence="6 7">JCM 10367</strain>
    </source>
</reference>
<comment type="caution">
    <text evidence="6">The sequence shown here is derived from an EMBL/GenBank/DDBJ whole genome shotgun (WGS) entry which is preliminary data.</text>
</comment>
<dbReference type="InterPro" id="IPR016181">
    <property type="entry name" value="Acyl_CoA_acyltransferase"/>
</dbReference>
<evidence type="ECO:0000259" key="5">
    <source>
        <dbReference type="PROSITE" id="PS51186"/>
    </source>
</evidence>
<dbReference type="PROSITE" id="PS51186">
    <property type="entry name" value="GNAT"/>
    <property type="match status" value="1"/>
</dbReference>
<feature type="region of interest" description="Disordered" evidence="4">
    <location>
        <begin position="146"/>
        <end position="175"/>
    </location>
</feature>
<dbReference type="Proteomes" id="UP001500724">
    <property type="component" value="Unassembled WGS sequence"/>
</dbReference>
<evidence type="ECO:0000256" key="2">
    <source>
        <dbReference type="ARBA" id="ARBA00023315"/>
    </source>
</evidence>
<accession>A0ABN1HCI6</accession>
<evidence type="ECO:0000256" key="1">
    <source>
        <dbReference type="ARBA" id="ARBA00022679"/>
    </source>
</evidence>
<dbReference type="InterPro" id="IPR000182">
    <property type="entry name" value="GNAT_dom"/>
</dbReference>
<keyword evidence="1" id="KW-0808">Transferase</keyword>
<keyword evidence="7" id="KW-1185">Reference proteome</keyword>